<feature type="region of interest" description="Disordered" evidence="2">
    <location>
        <begin position="414"/>
        <end position="438"/>
    </location>
</feature>
<comment type="caution">
    <text evidence="4">The sequence shown here is derived from an EMBL/GenBank/DDBJ whole genome shotgun (WGS) entry which is preliminary data.</text>
</comment>
<dbReference type="InterPro" id="IPR013087">
    <property type="entry name" value="Znf_C2H2_type"/>
</dbReference>
<proteinExistence type="predicted"/>
<sequence length="625" mass="69918">MEPKLVCAKCDECDFLAINDLEKHIVKQHFSSVNALYRCWFTRCQVQFATEVDRLKHVHYKKHNSNPKMLMQMQAEDFVSLRLAINKCLNESITLSFAGCTQSQRNCEGIVKKLKRTLNNENEPSKAQGLATPAPKEPAPKKEKKKEPSPNLVINIDNLFKSDAVTRSTTAKMSYKLKKSSIKYSVLNDARNKRNDRENSQRTCAEKVGPRLSSVSVTAGPALSNGEPIERNNGMIERESSSSPSAVKDEPSLFDELAATISFSSNHRDKLILRDSEPTAPKPADPKMGNLSDRNNAHKRAENETLVLVKDEPSLFDELAARIPVSSNFNGSLKPLNTESTMLSLPPERSRMETVSVLHEENDKRSECANSSKLFAVKDEPNDGLSAPVHVPLCGIPVPLNGFPAPLNNCDPSTPLNIESAAPLQKPKRSRKQDFADLDPEDLEITQLGISSEPSLFKNEPSLIDELAANIPGPSNYDDNLTPSNIDLPPSETKPRQDRRQTTTSVRRAVVMANAEGLNKVKISRIFDISEKTVRSILKRWMTEGTVEKAQRKPRKRPRICSEAIEQFIVNLVKEDPFKSPMVVRAEVFKKFNQTISYRTASKVLKRHNSFKVITQKDLSQPKPS</sequence>
<dbReference type="AlphaFoldDB" id="A0AAD4QUU0"/>
<dbReference type="PROSITE" id="PS00028">
    <property type="entry name" value="ZINC_FINGER_C2H2_1"/>
    <property type="match status" value="1"/>
</dbReference>
<feature type="compositionally biased region" description="Basic and acidic residues" evidence="2">
    <location>
        <begin position="138"/>
        <end position="148"/>
    </location>
</feature>
<accession>A0AAD4QUU0</accession>
<dbReference type="SUPFAM" id="SSF46689">
    <property type="entry name" value="Homeodomain-like"/>
    <property type="match status" value="1"/>
</dbReference>
<organism evidence="4 5">
    <name type="scientific">Ditylenchus destructor</name>
    <dbReference type="NCBI Taxonomy" id="166010"/>
    <lineage>
        <taxon>Eukaryota</taxon>
        <taxon>Metazoa</taxon>
        <taxon>Ecdysozoa</taxon>
        <taxon>Nematoda</taxon>
        <taxon>Chromadorea</taxon>
        <taxon>Rhabditida</taxon>
        <taxon>Tylenchina</taxon>
        <taxon>Tylenchomorpha</taxon>
        <taxon>Sphaerularioidea</taxon>
        <taxon>Anguinidae</taxon>
        <taxon>Anguininae</taxon>
        <taxon>Ditylenchus</taxon>
    </lineage>
</organism>
<dbReference type="EMBL" id="JAKKPZ010000270">
    <property type="protein sequence ID" value="KAI1697395.1"/>
    <property type="molecule type" value="Genomic_DNA"/>
</dbReference>
<protein>
    <submittedName>
        <fullName evidence="4">Winged helix-turn helix domain-containing protein</fullName>
    </submittedName>
</protein>
<feature type="compositionally biased region" description="Basic and acidic residues" evidence="2">
    <location>
        <begin position="191"/>
        <end position="209"/>
    </location>
</feature>
<reference evidence="4" key="1">
    <citation type="submission" date="2022-01" db="EMBL/GenBank/DDBJ databases">
        <title>Genome Sequence Resource for Two Populations of Ditylenchus destructor, the Migratory Endoparasitic Phytonematode.</title>
        <authorList>
            <person name="Zhang H."/>
            <person name="Lin R."/>
            <person name="Xie B."/>
        </authorList>
    </citation>
    <scope>NUCLEOTIDE SEQUENCE</scope>
    <source>
        <strain evidence="4">BazhouSP</strain>
    </source>
</reference>
<evidence type="ECO:0000259" key="3">
    <source>
        <dbReference type="PROSITE" id="PS00028"/>
    </source>
</evidence>
<dbReference type="GO" id="GO:0005634">
    <property type="term" value="C:nucleus"/>
    <property type="evidence" value="ECO:0007669"/>
    <property type="project" value="UniProtKB-SubCell"/>
</dbReference>
<evidence type="ECO:0000313" key="5">
    <source>
        <dbReference type="Proteomes" id="UP001201812"/>
    </source>
</evidence>
<dbReference type="InterPro" id="IPR036388">
    <property type="entry name" value="WH-like_DNA-bd_sf"/>
</dbReference>
<evidence type="ECO:0000256" key="2">
    <source>
        <dbReference type="SAM" id="MobiDB-lite"/>
    </source>
</evidence>
<feature type="domain" description="C2H2-type" evidence="3">
    <location>
        <begin position="39"/>
        <end position="63"/>
    </location>
</feature>
<dbReference type="Pfam" id="PF13551">
    <property type="entry name" value="HTH_29"/>
    <property type="match status" value="1"/>
</dbReference>
<dbReference type="Gene3D" id="1.10.10.10">
    <property type="entry name" value="Winged helix-like DNA-binding domain superfamily/Winged helix DNA-binding domain"/>
    <property type="match status" value="1"/>
</dbReference>
<comment type="subcellular location">
    <subcellularLocation>
        <location evidence="1">Nucleus</location>
    </subcellularLocation>
</comment>
<feature type="region of interest" description="Disordered" evidence="2">
    <location>
        <begin position="273"/>
        <end position="294"/>
    </location>
</feature>
<dbReference type="Proteomes" id="UP001201812">
    <property type="component" value="Unassembled WGS sequence"/>
</dbReference>
<feature type="region of interest" description="Disordered" evidence="2">
    <location>
        <begin position="468"/>
        <end position="505"/>
    </location>
</feature>
<feature type="region of interest" description="Disordered" evidence="2">
    <location>
        <begin position="118"/>
        <end position="149"/>
    </location>
</feature>
<evidence type="ECO:0000313" key="4">
    <source>
        <dbReference type="EMBL" id="KAI1697395.1"/>
    </source>
</evidence>
<feature type="region of interest" description="Disordered" evidence="2">
    <location>
        <begin position="191"/>
        <end position="230"/>
    </location>
</feature>
<gene>
    <name evidence="4" type="ORF">DdX_18522</name>
</gene>
<keyword evidence="5" id="KW-1185">Reference proteome</keyword>
<dbReference type="InterPro" id="IPR009057">
    <property type="entry name" value="Homeodomain-like_sf"/>
</dbReference>
<evidence type="ECO:0000256" key="1">
    <source>
        <dbReference type="ARBA" id="ARBA00004123"/>
    </source>
</evidence>
<name>A0AAD4QUU0_9BILA</name>